<reference evidence="3" key="1">
    <citation type="journal article" date="2005" name="Nature">
        <title>The map-based sequence of the rice genome.</title>
        <authorList>
            <consortium name="International rice genome sequencing project (IRGSP)"/>
            <person name="Matsumoto T."/>
            <person name="Wu J."/>
            <person name="Kanamori H."/>
            <person name="Katayose Y."/>
            <person name="Fujisawa M."/>
            <person name="Namiki N."/>
            <person name="Mizuno H."/>
            <person name="Yamamoto K."/>
            <person name="Antonio B.A."/>
            <person name="Baba T."/>
            <person name="Sakata K."/>
            <person name="Nagamura Y."/>
            <person name="Aoki H."/>
            <person name="Arikawa K."/>
            <person name="Arita K."/>
            <person name="Bito T."/>
            <person name="Chiden Y."/>
            <person name="Fujitsuka N."/>
            <person name="Fukunaka R."/>
            <person name="Hamada M."/>
            <person name="Harada C."/>
            <person name="Hayashi A."/>
            <person name="Hijishita S."/>
            <person name="Honda M."/>
            <person name="Hosokawa S."/>
            <person name="Ichikawa Y."/>
            <person name="Idonuma A."/>
            <person name="Iijima M."/>
            <person name="Ikeda M."/>
            <person name="Ikeno M."/>
            <person name="Ito K."/>
            <person name="Ito S."/>
            <person name="Ito T."/>
            <person name="Ito Y."/>
            <person name="Ito Y."/>
            <person name="Iwabuchi A."/>
            <person name="Kamiya K."/>
            <person name="Karasawa W."/>
            <person name="Kurita K."/>
            <person name="Katagiri S."/>
            <person name="Kikuta A."/>
            <person name="Kobayashi H."/>
            <person name="Kobayashi N."/>
            <person name="Machita K."/>
            <person name="Maehara T."/>
            <person name="Masukawa M."/>
            <person name="Mizubayashi T."/>
            <person name="Mukai Y."/>
            <person name="Nagasaki H."/>
            <person name="Nagata Y."/>
            <person name="Naito S."/>
            <person name="Nakashima M."/>
            <person name="Nakama Y."/>
            <person name="Nakamichi Y."/>
            <person name="Nakamura M."/>
            <person name="Meguro A."/>
            <person name="Negishi M."/>
            <person name="Ohta I."/>
            <person name="Ohta T."/>
            <person name="Okamoto M."/>
            <person name="Ono N."/>
            <person name="Saji S."/>
            <person name="Sakaguchi M."/>
            <person name="Sakai K."/>
            <person name="Shibata M."/>
            <person name="Shimokawa T."/>
            <person name="Song J."/>
            <person name="Takazaki Y."/>
            <person name="Terasawa K."/>
            <person name="Tsugane M."/>
            <person name="Tsuji K."/>
            <person name="Ueda S."/>
            <person name="Waki K."/>
            <person name="Yamagata H."/>
            <person name="Yamamoto M."/>
            <person name="Yamamoto S."/>
            <person name="Yamane H."/>
            <person name="Yoshiki S."/>
            <person name="Yoshihara R."/>
            <person name="Yukawa K."/>
            <person name="Zhong H."/>
            <person name="Yano M."/>
            <person name="Yuan Q."/>
            <person name="Ouyang S."/>
            <person name="Liu J."/>
            <person name="Jones K.M."/>
            <person name="Gansberger K."/>
            <person name="Moffat K."/>
            <person name="Hill J."/>
            <person name="Bera J."/>
            <person name="Fadrosh D."/>
            <person name="Jin S."/>
            <person name="Johri S."/>
            <person name="Kim M."/>
            <person name="Overton L."/>
            <person name="Reardon M."/>
            <person name="Tsitrin T."/>
            <person name="Vuong H."/>
            <person name="Weaver B."/>
            <person name="Ciecko A."/>
            <person name="Tallon L."/>
            <person name="Jackson J."/>
            <person name="Pai G."/>
            <person name="Aken S.V."/>
            <person name="Utterback T."/>
            <person name="Reidmuller S."/>
            <person name="Feldblyum T."/>
            <person name="Hsiao J."/>
            <person name="Zismann V."/>
            <person name="Iobst S."/>
            <person name="de Vazeille A.R."/>
            <person name="Buell C.R."/>
            <person name="Ying K."/>
            <person name="Li Y."/>
            <person name="Lu T."/>
            <person name="Huang Y."/>
            <person name="Zhao Q."/>
            <person name="Feng Q."/>
            <person name="Zhang L."/>
            <person name="Zhu J."/>
            <person name="Weng Q."/>
            <person name="Mu J."/>
            <person name="Lu Y."/>
            <person name="Fan D."/>
            <person name="Liu Y."/>
            <person name="Guan J."/>
            <person name="Zhang Y."/>
            <person name="Yu S."/>
            <person name="Liu X."/>
            <person name="Zhang Y."/>
            <person name="Hong G."/>
            <person name="Han B."/>
            <person name="Choisne N."/>
            <person name="Demange N."/>
            <person name="Orjeda G."/>
            <person name="Samain S."/>
            <person name="Cattolico L."/>
            <person name="Pelletier E."/>
            <person name="Couloux A."/>
            <person name="Segurens B."/>
            <person name="Wincker P."/>
            <person name="D'Hont A."/>
            <person name="Scarpelli C."/>
            <person name="Weissenbach J."/>
            <person name="Salanoubat M."/>
            <person name="Quetier F."/>
            <person name="Yu Y."/>
            <person name="Kim H.R."/>
            <person name="Rambo T."/>
            <person name="Currie J."/>
            <person name="Collura K."/>
            <person name="Luo M."/>
            <person name="Yang T."/>
            <person name="Ammiraju J.S.S."/>
            <person name="Engler F."/>
            <person name="Soderlund C."/>
            <person name="Wing R.A."/>
            <person name="Palmer L.E."/>
            <person name="de la Bastide M."/>
            <person name="Spiegel L."/>
            <person name="Nascimento L."/>
            <person name="Zutavern T."/>
            <person name="O'Shaughnessy A."/>
            <person name="Dike S."/>
            <person name="Dedhia N."/>
            <person name="Preston R."/>
            <person name="Balija V."/>
            <person name="McCombie W.R."/>
            <person name="Chow T."/>
            <person name="Chen H."/>
            <person name="Chung M."/>
            <person name="Chen C."/>
            <person name="Shaw J."/>
            <person name="Wu H."/>
            <person name="Hsiao K."/>
            <person name="Chao Y."/>
            <person name="Chu M."/>
            <person name="Cheng C."/>
            <person name="Hour A."/>
            <person name="Lee P."/>
            <person name="Lin S."/>
            <person name="Lin Y."/>
            <person name="Liou J."/>
            <person name="Liu S."/>
            <person name="Hsing Y."/>
            <person name="Raghuvanshi S."/>
            <person name="Mohanty A."/>
            <person name="Bharti A.K."/>
            <person name="Gaur A."/>
            <person name="Gupta V."/>
            <person name="Kumar D."/>
            <person name="Ravi V."/>
            <person name="Vij S."/>
            <person name="Kapur A."/>
            <person name="Khurana P."/>
            <person name="Khurana P."/>
            <person name="Khurana J.P."/>
            <person name="Tyagi A.K."/>
            <person name="Gaikwad K."/>
            <person name="Singh A."/>
            <person name="Dalal V."/>
            <person name="Srivastava S."/>
            <person name="Dixit A."/>
            <person name="Pal A.K."/>
            <person name="Ghazi I.A."/>
            <person name="Yadav M."/>
            <person name="Pandit A."/>
            <person name="Bhargava A."/>
            <person name="Sureshbabu K."/>
            <person name="Batra K."/>
            <person name="Sharma T.R."/>
            <person name="Mohapatra T."/>
            <person name="Singh N.K."/>
            <person name="Messing J."/>
            <person name="Nelson A.B."/>
            <person name="Fuks G."/>
            <person name="Kavchok S."/>
            <person name="Keizer G."/>
            <person name="Linton E."/>
            <person name="Llaca V."/>
            <person name="Song R."/>
            <person name="Tanyolac B."/>
            <person name="Young S."/>
            <person name="Ho-Il K."/>
            <person name="Hahn J.H."/>
            <person name="Sangsakoo G."/>
            <person name="Vanavichit A."/>
            <person name="de Mattos Luiz.A.T."/>
            <person name="Zimmer P.D."/>
            <person name="Malone G."/>
            <person name="Dellagostin O."/>
            <person name="de Oliveira A.C."/>
            <person name="Bevan M."/>
            <person name="Bancroft I."/>
            <person name="Minx P."/>
            <person name="Cordum H."/>
            <person name="Wilson R."/>
            <person name="Cheng Z."/>
            <person name="Jin W."/>
            <person name="Jiang J."/>
            <person name="Leong S.A."/>
            <person name="Iwama H."/>
            <person name="Gojobori T."/>
            <person name="Itoh T."/>
            <person name="Niimura Y."/>
            <person name="Fujii Y."/>
            <person name="Habara T."/>
            <person name="Sakai H."/>
            <person name="Sato Y."/>
            <person name="Wilson G."/>
            <person name="Kumar K."/>
            <person name="McCouch S."/>
            <person name="Juretic N."/>
            <person name="Hoen D."/>
            <person name="Wright S."/>
            <person name="Bruskiewich R."/>
            <person name="Bureau T."/>
            <person name="Miyao A."/>
            <person name="Hirochika H."/>
            <person name="Nishikawa T."/>
            <person name="Kadowaki K."/>
            <person name="Sugiura M."/>
            <person name="Burr B."/>
            <person name="Sasaki T."/>
        </authorList>
    </citation>
    <scope>NUCLEOTIDE SEQUENCE [LARGE SCALE GENOMIC DNA]</scope>
    <source>
        <strain evidence="3">cv. Nipponbare</strain>
    </source>
</reference>
<sequence length="184" mass="21177">MPLWSCRCKLDAAGFHGGGDIRRRDEELDGVRSWEKDAAWSRRQRRRRRRQSQSPRGLESATAALLAWRQRRIPAWMRQDGREDERWCDWELPIRAGGRRPVLLDSLGSKSGLEEEDYTAMASSSFRIALSDTGFACYGDQMVSGLDAGDADDANREKRNREGEGEREDVSLTYEINQIFNFFI</sequence>
<dbReference type="AlphaFoldDB" id="Q7F0V4"/>
<dbReference type="EMBL" id="AP004231">
    <property type="protein sequence ID" value="BAB89218.1"/>
    <property type="molecule type" value="Genomic_DNA"/>
</dbReference>
<feature type="region of interest" description="Disordered" evidence="1">
    <location>
        <begin position="146"/>
        <end position="168"/>
    </location>
</feature>
<name>Q7F0V4_ORYSJ</name>
<protein>
    <submittedName>
        <fullName evidence="2">Uncharacterized protein</fullName>
    </submittedName>
</protein>
<evidence type="ECO:0000256" key="1">
    <source>
        <dbReference type="SAM" id="MobiDB-lite"/>
    </source>
</evidence>
<accession>Q7F0V4</accession>
<dbReference type="Proteomes" id="UP000000763">
    <property type="component" value="Chromosome 1"/>
</dbReference>
<organism evidence="2 3">
    <name type="scientific">Oryza sativa subsp. japonica</name>
    <name type="common">Rice</name>
    <dbReference type="NCBI Taxonomy" id="39947"/>
    <lineage>
        <taxon>Eukaryota</taxon>
        <taxon>Viridiplantae</taxon>
        <taxon>Streptophyta</taxon>
        <taxon>Embryophyta</taxon>
        <taxon>Tracheophyta</taxon>
        <taxon>Spermatophyta</taxon>
        <taxon>Magnoliopsida</taxon>
        <taxon>Liliopsida</taxon>
        <taxon>Poales</taxon>
        <taxon>Poaceae</taxon>
        <taxon>BOP clade</taxon>
        <taxon>Oryzoideae</taxon>
        <taxon>Oryzeae</taxon>
        <taxon>Oryzinae</taxon>
        <taxon>Oryza</taxon>
        <taxon>Oryza sativa</taxon>
    </lineage>
</organism>
<evidence type="ECO:0000313" key="3">
    <source>
        <dbReference type="Proteomes" id="UP000000763"/>
    </source>
</evidence>
<evidence type="ECO:0000313" key="2">
    <source>
        <dbReference type="EMBL" id="BAB89218.1"/>
    </source>
</evidence>
<gene>
    <name evidence="2" type="ORF">OSJNBa0026J14.3</name>
</gene>
<feature type="compositionally biased region" description="Basic and acidic residues" evidence="1">
    <location>
        <begin position="153"/>
        <end position="168"/>
    </location>
</feature>
<proteinExistence type="predicted"/>
<reference evidence="3" key="2">
    <citation type="journal article" date="2008" name="Nucleic Acids Res.">
        <title>The rice annotation project database (RAP-DB): 2008 update.</title>
        <authorList>
            <consortium name="The rice annotation project (RAP)"/>
        </authorList>
    </citation>
    <scope>GENOME REANNOTATION</scope>
    <source>
        <strain evidence="3">cv. Nipponbare</strain>
    </source>
</reference>